<accession>A0A430BWY0</accession>
<dbReference type="PIRSF" id="PIRSF016624">
    <property type="entry name" value="Mu_prophg_I"/>
    <property type="match status" value="1"/>
</dbReference>
<protein>
    <recommendedName>
        <fullName evidence="3">Mu-like prophage I protein</fullName>
    </recommendedName>
</protein>
<gene>
    <name evidence="1" type="ORF">DAH51_10335</name>
</gene>
<organism evidence="1 2">
    <name type="scientific">Sphingobium yanoikuyae</name>
    <name type="common">Sphingomonas yanoikuyae</name>
    <dbReference type="NCBI Taxonomy" id="13690"/>
    <lineage>
        <taxon>Bacteria</taxon>
        <taxon>Pseudomonadati</taxon>
        <taxon>Pseudomonadota</taxon>
        <taxon>Alphaproteobacteria</taxon>
        <taxon>Sphingomonadales</taxon>
        <taxon>Sphingomonadaceae</taxon>
        <taxon>Sphingobium</taxon>
    </lineage>
</organism>
<evidence type="ECO:0008006" key="3">
    <source>
        <dbReference type="Google" id="ProtNLM"/>
    </source>
</evidence>
<dbReference type="EMBL" id="QRAL01000009">
    <property type="protein sequence ID" value="RSU57201.1"/>
    <property type="molecule type" value="Genomic_DNA"/>
</dbReference>
<name>A0A430BWY0_SPHYA</name>
<evidence type="ECO:0000313" key="2">
    <source>
        <dbReference type="Proteomes" id="UP000287401"/>
    </source>
</evidence>
<dbReference type="Proteomes" id="UP000287401">
    <property type="component" value="Unassembled WGS sequence"/>
</dbReference>
<sequence length="339" mass="35634">MKRGKSTFDLVAAATTELTLVDGEAPRRVMLLPIGPIALRDGRGPYRIRDRAHAEEVLAATRTYLGTVDFNFDYGHGQQNDQAAIASGWTTLDNLSVGDDGIYADVDWTPAAAERIRNKEYRYISPFFFAEKPAKGGDVLGLKNAALVNIPAINMPAIAAGTSEDEEEMSLTAIAAACGLAATATEEDIVGKIGSLVAASSQIAIAAGLAGTAGADEVAAAVTTLRKDYVPSSVVEPMRAELARIKGERINQMVADLVAAGVVPPAKEQSTRDWFEKDEVAASAFFKDMPPIVKPGEVPAGKADVDDNGLTADEVAACSAIGVTPEAFLAIRKSQEKAA</sequence>
<evidence type="ECO:0000313" key="1">
    <source>
        <dbReference type="EMBL" id="RSU57201.1"/>
    </source>
</evidence>
<dbReference type="Pfam" id="PF10123">
    <property type="entry name" value="Mu-like_Pro"/>
    <property type="match status" value="1"/>
</dbReference>
<dbReference type="InterPro" id="IPR012106">
    <property type="entry name" value="Phage_Mu_Gp1"/>
</dbReference>
<dbReference type="RefSeq" id="WP_125998205.1">
    <property type="nucleotide sequence ID" value="NZ_QRAL01000009.1"/>
</dbReference>
<comment type="caution">
    <text evidence="1">The sequence shown here is derived from an EMBL/GenBank/DDBJ whole genome shotgun (WGS) entry which is preliminary data.</text>
</comment>
<dbReference type="AlphaFoldDB" id="A0A430BWY0"/>
<proteinExistence type="predicted"/>
<reference evidence="1 2" key="1">
    <citation type="submission" date="2018-07" db="EMBL/GenBank/DDBJ databases">
        <title>Genomic and Epidemiologic Investigation of an Indolent Hospital Outbreak.</title>
        <authorList>
            <person name="Johnson R.C."/>
            <person name="Deming C."/>
            <person name="Conlan S."/>
            <person name="Zellmer C.J."/>
            <person name="Michelin A.V."/>
            <person name="Lee-Lin S."/>
            <person name="Thomas P.J."/>
            <person name="Park M."/>
            <person name="Weingarten R.A."/>
            <person name="Less J."/>
            <person name="Dekker J.P."/>
            <person name="Frank K.M."/>
            <person name="Musser K.A."/>
            <person name="Mcquiston J.R."/>
            <person name="Henderson D.K."/>
            <person name="Lau A.F."/>
            <person name="Palmore T.N."/>
            <person name="Segre J.A."/>
        </authorList>
    </citation>
    <scope>NUCLEOTIDE SEQUENCE [LARGE SCALE GENOMIC DNA]</scope>
    <source>
        <strain evidence="1 2">SK-NIH.Env6_1116</strain>
    </source>
</reference>